<name>A0A7Y6JWJ2_9BURK</name>
<comment type="caution">
    <text evidence="2">The sequence shown here is derived from an EMBL/GenBank/DDBJ whole genome shotgun (WGS) entry which is preliminary data.</text>
</comment>
<dbReference type="GeneID" id="301100404"/>
<evidence type="ECO:0000256" key="1">
    <source>
        <dbReference type="SAM" id="SignalP"/>
    </source>
</evidence>
<evidence type="ECO:0008006" key="4">
    <source>
        <dbReference type="Google" id="ProtNLM"/>
    </source>
</evidence>
<feature type="signal peptide" evidence="1">
    <location>
        <begin position="1"/>
        <end position="24"/>
    </location>
</feature>
<proteinExistence type="predicted"/>
<dbReference type="RefSeq" id="WP_176106369.1">
    <property type="nucleotide sequence ID" value="NZ_JAALDK010000001.1"/>
</dbReference>
<gene>
    <name evidence="2" type="ORF">G5S42_08655</name>
</gene>
<evidence type="ECO:0000313" key="2">
    <source>
        <dbReference type="EMBL" id="NUX99771.1"/>
    </source>
</evidence>
<dbReference type="EMBL" id="JAALDK010000001">
    <property type="protein sequence ID" value="NUX99771.1"/>
    <property type="molecule type" value="Genomic_DNA"/>
</dbReference>
<organism evidence="2 3">
    <name type="scientific">Paraburkholderia youngii</name>
    <dbReference type="NCBI Taxonomy" id="2782701"/>
    <lineage>
        <taxon>Bacteria</taxon>
        <taxon>Pseudomonadati</taxon>
        <taxon>Pseudomonadota</taxon>
        <taxon>Betaproteobacteria</taxon>
        <taxon>Burkholderiales</taxon>
        <taxon>Burkholderiaceae</taxon>
        <taxon>Paraburkholderia</taxon>
    </lineage>
</organism>
<reference evidence="2 3" key="1">
    <citation type="submission" date="2020-02" db="EMBL/GenBank/DDBJ databases">
        <title>Paraburkholderia simonii sp. nov. and Paraburkholderia youngii sp. nov. Brazilian and Mexican Mimosa-associated rhizobia.</title>
        <authorList>
            <person name="Mavima L."/>
            <person name="Beukes C.W."/>
            <person name="Chan W.Y."/>
            <person name="Palmer M."/>
            <person name="De Meyer S.E."/>
            <person name="James E.K."/>
            <person name="Venter S.N."/>
            <person name="Steenkamp E.T."/>
        </authorList>
    </citation>
    <scope>NUCLEOTIDE SEQUENCE [LARGE SCALE GENOMIC DNA]</scope>
    <source>
        <strain evidence="2 3">JPY169</strain>
    </source>
</reference>
<sequence>MLTILWMSALSAIPSVSAISPVSAVPALSALSTVRAVPADAGLLLAAVRFVQAAMCPMQAAEFEQQFFVIAVCECTSTYSWHWLIAISSASSPTFANDVLGMNGQSRKPDSFRVPATGDMTCRMTTHRSSPICAAGLNGSGTN</sequence>
<accession>A0A7Y6JWJ2</accession>
<protein>
    <recommendedName>
        <fullName evidence="4">Secreted protein</fullName>
    </recommendedName>
</protein>
<dbReference type="Proteomes" id="UP000594380">
    <property type="component" value="Unassembled WGS sequence"/>
</dbReference>
<feature type="chain" id="PRO_5030687960" description="Secreted protein" evidence="1">
    <location>
        <begin position="25"/>
        <end position="143"/>
    </location>
</feature>
<dbReference type="AlphaFoldDB" id="A0A7Y6JWJ2"/>
<keyword evidence="1" id="KW-0732">Signal</keyword>
<evidence type="ECO:0000313" key="3">
    <source>
        <dbReference type="Proteomes" id="UP000594380"/>
    </source>
</evidence>